<organism evidence="2 3">
    <name type="scientific">Gasterosteus aculeatus aculeatus</name>
    <name type="common">three-spined stickleback</name>
    <dbReference type="NCBI Taxonomy" id="481459"/>
    <lineage>
        <taxon>Eukaryota</taxon>
        <taxon>Metazoa</taxon>
        <taxon>Chordata</taxon>
        <taxon>Craniata</taxon>
        <taxon>Vertebrata</taxon>
        <taxon>Euteleostomi</taxon>
        <taxon>Actinopterygii</taxon>
        <taxon>Neopterygii</taxon>
        <taxon>Teleostei</taxon>
        <taxon>Neoteleostei</taxon>
        <taxon>Acanthomorphata</taxon>
        <taxon>Eupercaria</taxon>
        <taxon>Perciformes</taxon>
        <taxon>Cottioidei</taxon>
        <taxon>Gasterosteales</taxon>
        <taxon>Gasterosteidae</taxon>
        <taxon>Gasterosteus</taxon>
    </lineage>
</organism>
<proteinExistence type="predicted"/>
<dbReference type="Ensembl" id="ENSGACT00000010922.2">
    <property type="protein sequence ID" value="ENSGACP00000010899.1"/>
    <property type="gene ID" value="ENSGACG00000008242.2"/>
</dbReference>
<reference evidence="2" key="3">
    <citation type="submission" date="2025-09" db="UniProtKB">
        <authorList>
            <consortium name="Ensembl"/>
        </authorList>
    </citation>
    <scope>IDENTIFICATION</scope>
</reference>
<dbReference type="InParanoid" id="G3NZX6"/>
<accession>G3NZX6</accession>
<reference evidence="2 3" key="1">
    <citation type="journal article" date="2021" name="G3 (Bethesda)">
        <title>Improved contiguity of the threespine stickleback genome using long-read sequencing.</title>
        <authorList>
            <person name="Nath S."/>
            <person name="Shaw D.E."/>
            <person name="White M.A."/>
        </authorList>
    </citation>
    <scope>NUCLEOTIDE SEQUENCE [LARGE SCALE GENOMIC DNA]</scope>
    <source>
        <strain evidence="2 3">Lake Benthic</strain>
    </source>
</reference>
<dbReference type="Pfam" id="PF02393">
    <property type="entry name" value="US22"/>
    <property type="match status" value="1"/>
</dbReference>
<dbReference type="Bgee" id="ENSGACG00000008242">
    <property type="expression patterns" value="Expressed in pharyngeal gill and 12 other cell types or tissues"/>
</dbReference>
<name>G3NZX6_GASAC</name>
<dbReference type="GeneTree" id="ENSGT00390000001663"/>
<feature type="region of interest" description="Disordered" evidence="1">
    <location>
        <begin position="231"/>
        <end position="254"/>
    </location>
</feature>
<dbReference type="OMA" id="GADECHK"/>
<evidence type="ECO:0000256" key="1">
    <source>
        <dbReference type="SAM" id="MobiDB-lite"/>
    </source>
</evidence>
<dbReference type="InterPro" id="IPR003360">
    <property type="entry name" value="US22-like"/>
</dbReference>
<feature type="compositionally biased region" description="Polar residues" evidence="1">
    <location>
        <begin position="232"/>
        <end position="244"/>
    </location>
</feature>
<keyword evidence="3" id="KW-1185">Reference proteome</keyword>
<dbReference type="GeneID" id="120826469"/>
<reference evidence="2" key="2">
    <citation type="submission" date="2025-08" db="UniProtKB">
        <authorList>
            <consortium name="Ensembl"/>
        </authorList>
    </citation>
    <scope>IDENTIFICATION</scope>
</reference>
<evidence type="ECO:0000313" key="3">
    <source>
        <dbReference type="Proteomes" id="UP000007635"/>
    </source>
</evidence>
<dbReference type="eggNOG" id="ENOG502S8AS">
    <property type="taxonomic scope" value="Eukaryota"/>
</dbReference>
<dbReference type="RefSeq" id="XP_040044740.1">
    <property type="nucleotide sequence ID" value="XM_040188806.1"/>
</dbReference>
<sequence>MAAVPVSFRSADQLFTDLLTLTKGQKDPGYSSLILKFVYEHRDERLSLKNPPGATLTIGNFNSTIYKGKKNILNGWNKFYLPDIVSMQVLGVVTGTSCPGDHLVLMTCEDGQLYAYDGEELHLVAVSVKQLRNKGIEYPADKSYYKGEAFPNTDWEEVRKSAVGRRLDQKHRELVTAKTAEFMQNLKSIQTGHEETRAVIKNQQQDGSLKRTLDCNNDKAAMDGWARWDTGRTATSAGKNTSGSLPKHPRVVVV</sequence>
<dbReference type="Proteomes" id="UP000007635">
    <property type="component" value="Chromosome X"/>
</dbReference>
<dbReference type="AlphaFoldDB" id="G3NZX6"/>
<evidence type="ECO:0000313" key="2">
    <source>
        <dbReference type="Ensembl" id="ENSGACP00000010899.1"/>
    </source>
</evidence>
<protein>
    <submittedName>
        <fullName evidence="2">Uncharacterized protein</fullName>
    </submittedName>
</protein>